<dbReference type="Pfam" id="PF07702">
    <property type="entry name" value="UTRA"/>
    <property type="match status" value="1"/>
</dbReference>
<dbReference type="Gene3D" id="3.40.1410.10">
    <property type="entry name" value="Chorismate lyase-like"/>
    <property type="match status" value="1"/>
</dbReference>
<sequence>MATRSDAVQVDVRLDRSSPVPLYHQLAQAIEGAIEEGSLQPGDRLENELSLIERLGLARPTARQAIQELVRKGLLVRRRGLGTQVVRPAIHRDVRLTSLHEDLARSGRAPVTRLLSHEECTPASARLHALTGILPADEPLQMVRRLRSADGEPLAIMTNYLPARFQLDDVALADRSLYDLLRDQGAQIAIAHQTIGARLADAEEAGLLEQQRPLACVTAERIVYDDAGALVELGRHLYRSDRYTVSTSLVI</sequence>
<keyword evidence="6" id="KW-1185">Reference proteome</keyword>
<evidence type="ECO:0000313" key="5">
    <source>
        <dbReference type="EMBL" id="MEQ3552759.1"/>
    </source>
</evidence>
<dbReference type="Proteomes" id="UP001494902">
    <property type="component" value="Unassembled WGS sequence"/>
</dbReference>
<dbReference type="Gene3D" id="1.10.10.10">
    <property type="entry name" value="Winged helix-like DNA-binding domain superfamily/Winged helix DNA-binding domain"/>
    <property type="match status" value="1"/>
</dbReference>
<organism evidence="5 6">
    <name type="scientific">Pseudonocardia nematodicida</name>
    <dbReference type="NCBI Taxonomy" id="1206997"/>
    <lineage>
        <taxon>Bacteria</taxon>
        <taxon>Bacillati</taxon>
        <taxon>Actinomycetota</taxon>
        <taxon>Actinomycetes</taxon>
        <taxon>Pseudonocardiales</taxon>
        <taxon>Pseudonocardiaceae</taxon>
        <taxon>Pseudonocardia</taxon>
    </lineage>
</organism>
<keyword evidence="2" id="KW-0238">DNA-binding</keyword>
<dbReference type="InterPro" id="IPR036388">
    <property type="entry name" value="WH-like_DNA-bd_sf"/>
</dbReference>
<dbReference type="PANTHER" id="PTHR44846">
    <property type="entry name" value="MANNOSYL-D-GLYCERATE TRANSPORT/METABOLISM SYSTEM REPRESSOR MNGR-RELATED"/>
    <property type="match status" value="1"/>
</dbReference>
<dbReference type="CDD" id="cd07377">
    <property type="entry name" value="WHTH_GntR"/>
    <property type="match status" value="1"/>
</dbReference>
<evidence type="ECO:0000256" key="2">
    <source>
        <dbReference type="ARBA" id="ARBA00023125"/>
    </source>
</evidence>
<comment type="caution">
    <text evidence="5">The sequence shown here is derived from an EMBL/GenBank/DDBJ whole genome shotgun (WGS) entry which is preliminary data.</text>
</comment>
<accession>A0ABV1KEJ3</accession>
<dbReference type="InterPro" id="IPR011663">
    <property type="entry name" value="UTRA"/>
</dbReference>
<proteinExistence type="predicted"/>
<dbReference type="InterPro" id="IPR050679">
    <property type="entry name" value="Bact_HTH_transcr_reg"/>
</dbReference>
<dbReference type="SMART" id="SM00345">
    <property type="entry name" value="HTH_GNTR"/>
    <property type="match status" value="1"/>
</dbReference>
<dbReference type="SMART" id="SM00866">
    <property type="entry name" value="UTRA"/>
    <property type="match status" value="1"/>
</dbReference>
<dbReference type="InterPro" id="IPR028978">
    <property type="entry name" value="Chorismate_lyase_/UTRA_dom_sf"/>
</dbReference>
<evidence type="ECO:0000256" key="3">
    <source>
        <dbReference type="ARBA" id="ARBA00023163"/>
    </source>
</evidence>
<evidence type="ECO:0000256" key="1">
    <source>
        <dbReference type="ARBA" id="ARBA00023015"/>
    </source>
</evidence>
<dbReference type="PROSITE" id="PS50949">
    <property type="entry name" value="HTH_GNTR"/>
    <property type="match status" value="1"/>
</dbReference>
<dbReference type="PANTHER" id="PTHR44846:SF17">
    <property type="entry name" value="GNTR-FAMILY TRANSCRIPTIONAL REGULATOR"/>
    <property type="match status" value="1"/>
</dbReference>
<dbReference type="PRINTS" id="PR00035">
    <property type="entry name" value="HTHGNTR"/>
</dbReference>
<evidence type="ECO:0000313" key="6">
    <source>
        <dbReference type="Proteomes" id="UP001494902"/>
    </source>
</evidence>
<dbReference type="SUPFAM" id="SSF64288">
    <property type="entry name" value="Chorismate lyase-like"/>
    <property type="match status" value="1"/>
</dbReference>
<reference evidence="5 6" key="1">
    <citation type="submission" date="2024-03" db="EMBL/GenBank/DDBJ databases">
        <title>Draft genome sequence of Pseudonocardia nematodicida JCM 31783.</title>
        <authorList>
            <person name="Butdee W."/>
            <person name="Duangmal K."/>
        </authorList>
    </citation>
    <scope>NUCLEOTIDE SEQUENCE [LARGE SCALE GENOMIC DNA]</scope>
    <source>
        <strain evidence="5 6">JCM 31783</strain>
    </source>
</reference>
<dbReference type="SUPFAM" id="SSF46785">
    <property type="entry name" value="Winged helix' DNA-binding domain"/>
    <property type="match status" value="1"/>
</dbReference>
<dbReference type="InterPro" id="IPR000524">
    <property type="entry name" value="Tscrpt_reg_HTH_GntR"/>
</dbReference>
<gene>
    <name evidence="5" type="ORF">WIS52_20010</name>
</gene>
<dbReference type="RefSeq" id="WP_349299828.1">
    <property type="nucleotide sequence ID" value="NZ_JBEDNQ010000008.1"/>
</dbReference>
<protein>
    <submittedName>
        <fullName evidence="5">GntR family transcriptional regulator</fullName>
    </submittedName>
</protein>
<dbReference type="EMBL" id="JBEDNQ010000008">
    <property type="protein sequence ID" value="MEQ3552759.1"/>
    <property type="molecule type" value="Genomic_DNA"/>
</dbReference>
<keyword evidence="1" id="KW-0805">Transcription regulation</keyword>
<feature type="domain" description="HTH gntR-type" evidence="4">
    <location>
        <begin position="20"/>
        <end position="88"/>
    </location>
</feature>
<name>A0ABV1KEJ3_9PSEU</name>
<keyword evidence="3" id="KW-0804">Transcription</keyword>
<dbReference type="InterPro" id="IPR036390">
    <property type="entry name" value="WH_DNA-bd_sf"/>
</dbReference>
<evidence type="ECO:0000259" key="4">
    <source>
        <dbReference type="PROSITE" id="PS50949"/>
    </source>
</evidence>
<dbReference type="Pfam" id="PF00392">
    <property type="entry name" value="GntR"/>
    <property type="match status" value="1"/>
</dbReference>